<comment type="caution">
    <text evidence="1">The sequence shown here is derived from an EMBL/GenBank/DDBJ whole genome shotgun (WGS) entry which is preliminary data.</text>
</comment>
<evidence type="ECO:0000313" key="2">
    <source>
        <dbReference type="Proteomes" id="UP000297475"/>
    </source>
</evidence>
<dbReference type="EMBL" id="SRMF01000005">
    <property type="protein sequence ID" value="TGG92488.1"/>
    <property type="molecule type" value="Genomic_DNA"/>
</dbReference>
<proteinExistence type="predicted"/>
<sequence>MWLMEHLPRSNTITESTVHKDLKIPRENAAALVEFRNALVHKGCSYFDAIKIAWHKIKSNHKKVNPKILSTVIEGKVDPAYFALAVFDLLLSDLARRSGIPIDWVRRSSCLSFLHADGGAVGSD</sequence>
<dbReference type="OrthoDB" id="9821720at2"/>
<organism evidence="1 2">
    <name type="scientific">Natronospirillum operosum</name>
    <dbReference type="NCBI Taxonomy" id="2759953"/>
    <lineage>
        <taxon>Bacteria</taxon>
        <taxon>Pseudomonadati</taxon>
        <taxon>Pseudomonadota</taxon>
        <taxon>Gammaproteobacteria</taxon>
        <taxon>Oceanospirillales</taxon>
        <taxon>Natronospirillaceae</taxon>
        <taxon>Natronospirillum</taxon>
    </lineage>
</organism>
<reference evidence="1 2" key="1">
    <citation type="submission" date="2019-04" db="EMBL/GenBank/DDBJ databases">
        <title>Natronospirillum operosus gen. nov., sp. nov., a haloalkaliphilic satellite isolated from decaying biomass of laboratory culture of cyanobacterium Geitlerinema sp. and proposal of Natronospirillaceae fam. nov. and Saccharospirillaceae fam. nov.</title>
        <authorList>
            <person name="Kevbrin V."/>
            <person name="Boltyanskaya Y."/>
            <person name="Koziaeva V."/>
            <person name="Grouzdev D.S."/>
            <person name="Park M."/>
            <person name="Cho J."/>
        </authorList>
    </citation>
    <scope>NUCLEOTIDE SEQUENCE [LARGE SCALE GENOMIC DNA]</scope>
    <source>
        <strain evidence="1 2">G-116</strain>
    </source>
</reference>
<keyword evidence="2" id="KW-1185">Reference proteome</keyword>
<dbReference type="Proteomes" id="UP000297475">
    <property type="component" value="Unassembled WGS sequence"/>
</dbReference>
<name>A0A4Z0W8X7_9GAMM</name>
<protein>
    <submittedName>
        <fullName evidence="1">Uncharacterized protein</fullName>
    </submittedName>
</protein>
<evidence type="ECO:0000313" key="1">
    <source>
        <dbReference type="EMBL" id="TGG92488.1"/>
    </source>
</evidence>
<dbReference type="AlphaFoldDB" id="A0A4Z0W8X7"/>
<dbReference type="RefSeq" id="WP_135483821.1">
    <property type="nucleotide sequence ID" value="NZ_SRMF01000005.1"/>
</dbReference>
<gene>
    <name evidence="1" type="ORF">E4656_13525</name>
</gene>
<accession>A0A4Z0W8X7</accession>